<dbReference type="Gene3D" id="2.60.40.790">
    <property type="match status" value="1"/>
</dbReference>
<proteinExistence type="inferred from homology"/>
<feature type="compositionally biased region" description="Basic and acidic residues" evidence="4">
    <location>
        <begin position="81"/>
        <end position="99"/>
    </location>
</feature>
<dbReference type="InterPro" id="IPR002068">
    <property type="entry name" value="A-crystallin/Hsp20_dom"/>
</dbReference>
<protein>
    <recommendedName>
        <fullName evidence="5">SHSP domain-containing protein</fullName>
    </recommendedName>
</protein>
<feature type="region of interest" description="Disordered" evidence="4">
    <location>
        <begin position="75"/>
        <end position="99"/>
    </location>
</feature>
<comment type="similarity">
    <text evidence="2 3">Belongs to the small heat shock protein (HSP20) family.</text>
</comment>
<reference evidence="6 7" key="1">
    <citation type="submission" date="2024-09" db="EMBL/GenBank/DDBJ databases">
        <title>Chromosome-scale assembly of Riccia fluitans.</title>
        <authorList>
            <person name="Paukszto L."/>
            <person name="Sawicki J."/>
            <person name="Karawczyk K."/>
            <person name="Piernik-Szablinska J."/>
            <person name="Szczecinska M."/>
            <person name="Mazdziarz M."/>
        </authorList>
    </citation>
    <scope>NUCLEOTIDE SEQUENCE [LARGE SCALE GENOMIC DNA]</scope>
    <source>
        <strain evidence="6">Rf_01</strain>
        <tissue evidence="6">Aerial parts of the thallus</tissue>
    </source>
</reference>
<keyword evidence="7" id="KW-1185">Reference proteome</keyword>
<evidence type="ECO:0000259" key="5">
    <source>
        <dbReference type="PROSITE" id="PS01031"/>
    </source>
</evidence>
<dbReference type="PANTHER" id="PTHR46733">
    <property type="entry name" value="26.5 KDA HEAT SHOCK PROTEIN, MITOCHONDRIAL"/>
    <property type="match status" value="1"/>
</dbReference>
<dbReference type="InterPro" id="IPR044587">
    <property type="entry name" value="HSP21-like"/>
</dbReference>
<dbReference type="InterPro" id="IPR008978">
    <property type="entry name" value="HSP20-like_chaperone"/>
</dbReference>
<evidence type="ECO:0000256" key="3">
    <source>
        <dbReference type="RuleBase" id="RU003616"/>
    </source>
</evidence>
<evidence type="ECO:0000313" key="7">
    <source>
        <dbReference type="Proteomes" id="UP001605036"/>
    </source>
</evidence>
<evidence type="ECO:0000256" key="2">
    <source>
        <dbReference type="PROSITE-ProRule" id="PRU00285"/>
    </source>
</evidence>
<feature type="domain" description="SHSP" evidence="5">
    <location>
        <begin position="147"/>
        <end position="257"/>
    </location>
</feature>
<keyword evidence="1" id="KW-0346">Stress response</keyword>
<dbReference type="SUPFAM" id="SSF49764">
    <property type="entry name" value="HSP20-like chaperones"/>
    <property type="match status" value="1"/>
</dbReference>
<name>A0ABD1XZZ9_9MARC</name>
<sequence>MSTSAELSGAFRKTNVVTSGRSQRDFRLISLAMALPMVSMNVVRRLVPGAASFRRTQSIRPKAAIARISPQVRCMSSESPLAKDEGGSQLERRDENQLARDKNSPLRVFDLMDSFFPTRSLRSMIDSMDRIFEDPFFSPSAFRPETPLRRSMRVPWDFQETDKDYKLRFDMPGLSKEEVKVYVEDDDLVIKGEHEKKSEDDEWVSRSHGSYNCRIVLPDNANPEQIKAELKNGVLNVTIAKVVRQEQEKNVIDVPVE</sequence>
<comment type="caution">
    <text evidence="6">The sequence shown here is derived from an EMBL/GenBank/DDBJ whole genome shotgun (WGS) entry which is preliminary data.</text>
</comment>
<evidence type="ECO:0000256" key="4">
    <source>
        <dbReference type="SAM" id="MobiDB-lite"/>
    </source>
</evidence>
<dbReference type="AlphaFoldDB" id="A0ABD1XZZ9"/>
<dbReference type="PROSITE" id="PS01031">
    <property type="entry name" value="SHSP"/>
    <property type="match status" value="1"/>
</dbReference>
<dbReference type="PANTHER" id="PTHR46733:SF4">
    <property type="entry name" value="HEAT SHOCK PROTEIN 21, CHLOROPLASTIC"/>
    <property type="match status" value="1"/>
</dbReference>
<evidence type="ECO:0000256" key="1">
    <source>
        <dbReference type="ARBA" id="ARBA00023016"/>
    </source>
</evidence>
<dbReference type="Pfam" id="PF00011">
    <property type="entry name" value="HSP20"/>
    <property type="match status" value="1"/>
</dbReference>
<evidence type="ECO:0000313" key="6">
    <source>
        <dbReference type="EMBL" id="KAL2620070.1"/>
    </source>
</evidence>
<organism evidence="6 7">
    <name type="scientific">Riccia fluitans</name>
    <dbReference type="NCBI Taxonomy" id="41844"/>
    <lineage>
        <taxon>Eukaryota</taxon>
        <taxon>Viridiplantae</taxon>
        <taxon>Streptophyta</taxon>
        <taxon>Embryophyta</taxon>
        <taxon>Marchantiophyta</taxon>
        <taxon>Marchantiopsida</taxon>
        <taxon>Marchantiidae</taxon>
        <taxon>Marchantiales</taxon>
        <taxon>Ricciaceae</taxon>
        <taxon>Riccia</taxon>
    </lineage>
</organism>
<dbReference type="EMBL" id="JBHFFA010000006">
    <property type="protein sequence ID" value="KAL2620070.1"/>
    <property type="molecule type" value="Genomic_DNA"/>
</dbReference>
<dbReference type="Proteomes" id="UP001605036">
    <property type="component" value="Unassembled WGS sequence"/>
</dbReference>
<gene>
    <name evidence="6" type="ORF">R1flu_000275</name>
</gene>
<dbReference type="CDD" id="cd06464">
    <property type="entry name" value="ACD_sHsps-like"/>
    <property type="match status" value="1"/>
</dbReference>
<accession>A0ABD1XZZ9</accession>